<feature type="compositionally biased region" description="Polar residues" evidence="1">
    <location>
        <begin position="99"/>
        <end position="110"/>
    </location>
</feature>
<sequence>MTSERPKTDLKVCLPYSNERHFDAPMDLGRYGRTNHSSPELHRSPKHDSNRPITRTVLHDPLRTSEQVYTNQFGHQNVPISADPANNMRETEPMRGRQTAGQTFSPSATDFRNHLGVSEPEEERPMRPVYHPIYTADVFDNEPQPSREKQLDDWWESRDPRGGKKRFEDNFRAATQNASNSYPPRNKTDNPIANGLLSALYDTVVSYAKGPHSGHDYLHRFGNPPEWCVDKTNTGSRSFFGEEWGAPPSRVGRDPRYRPIASDVRYARYDETERRAGYDSRLRFGGPPPF</sequence>
<organism evidence="2 3">
    <name type="scientific">Viridothelium virens</name>
    <name type="common">Speckled blister lichen</name>
    <name type="synonym">Trypethelium virens</name>
    <dbReference type="NCBI Taxonomy" id="1048519"/>
    <lineage>
        <taxon>Eukaryota</taxon>
        <taxon>Fungi</taxon>
        <taxon>Dikarya</taxon>
        <taxon>Ascomycota</taxon>
        <taxon>Pezizomycotina</taxon>
        <taxon>Dothideomycetes</taxon>
        <taxon>Dothideomycetes incertae sedis</taxon>
        <taxon>Trypetheliales</taxon>
        <taxon>Trypetheliaceae</taxon>
        <taxon>Viridothelium</taxon>
    </lineage>
</organism>
<name>A0A6A6GUT2_VIRVR</name>
<gene>
    <name evidence="2" type="ORF">EV356DRAFT_496588</name>
</gene>
<keyword evidence="3" id="KW-1185">Reference proteome</keyword>
<evidence type="ECO:0000313" key="3">
    <source>
        <dbReference type="Proteomes" id="UP000800092"/>
    </source>
</evidence>
<feature type="region of interest" description="Disordered" evidence="1">
    <location>
        <begin position="139"/>
        <end position="166"/>
    </location>
</feature>
<feature type="region of interest" description="Disordered" evidence="1">
    <location>
        <begin position="21"/>
        <end position="56"/>
    </location>
</feature>
<feature type="compositionally biased region" description="Basic and acidic residues" evidence="1">
    <location>
        <begin position="145"/>
        <end position="166"/>
    </location>
</feature>
<evidence type="ECO:0000313" key="2">
    <source>
        <dbReference type="EMBL" id="KAF2229053.1"/>
    </source>
</evidence>
<dbReference type="AlphaFoldDB" id="A0A6A6GUT2"/>
<evidence type="ECO:0000256" key="1">
    <source>
        <dbReference type="SAM" id="MobiDB-lite"/>
    </source>
</evidence>
<feature type="compositionally biased region" description="Basic and acidic residues" evidence="1">
    <location>
        <begin position="39"/>
        <end position="50"/>
    </location>
</feature>
<evidence type="ECO:0008006" key="4">
    <source>
        <dbReference type="Google" id="ProtNLM"/>
    </source>
</evidence>
<proteinExistence type="predicted"/>
<reference evidence="2" key="1">
    <citation type="journal article" date="2020" name="Stud. Mycol.">
        <title>101 Dothideomycetes genomes: a test case for predicting lifestyles and emergence of pathogens.</title>
        <authorList>
            <person name="Haridas S."/>
            <person name="Albert R."/>
            <person name="Binder M."/>
            <person name="Bloem J."/>
            <person name="Labutti K."/>
            <person name="Salamov A."/>
            <person name="Andreopoulos B."/>
            <person name="Baker S."/>
            <person name="Barry K."/>
            <person name="Bills G."/>
            <person name="Bluhm B."/>
            <person name="Cannon C."/>
            <person name="Castanera R."/>
            <person name="Culley D."/>
            <person name="Daum C."/>
            <person name="Ezra D."/>
            <person name="Gonzalez J."/>
            <person name="Henrissat B."/>
            <person name="Kuo A."/>
            <person name="Liang C."/>
            <person name="Lipzen A."/>
            <person name="Lutzoni F."/>
            <person name="Magnuson J."/>
            <person name="Mondo S."/>
            <person name="Nolan M."/>
            <person name="Ohm R."/>
            <person name="Pangilinan J."/>
            <person name="Park H.-J."/>
            <person name="Ramirez L."/>
            <person name="Alfaro M."/>
            <person name="Sun H."/>
            <person name="Tritt A."/>
            <person name="Yoshinaga Y."/>
            <person name="Zwiers L.-H."/>
            <person name="Turgeon B."/>
            <person name="Goodwin S."/>
            <person name="Spatafora J."/>
            <person name="Crous P."/>
            <person name="Grigoriev I."/>
        </authorList>
    </citation>
    <scope>NUCLEOTIDE SEQUENCE</scope>
    <source>
        <strain evidence="2">Tuck. ex Michener</strain>
    </source>
</reference>
<dbReference type="EMBL" id="ML991878">
    <property type="protein sequence ID" value="KAF2229053.1"/>
    <property type="molecule type" value="Genomic_DNA"/>
</dbReference>
<feature type="region of interest" description="Disordered" evidence="1">
    <location>
        <begin position="72"/>
        <end position="124"/>
    </location>
</feature>
<dbReference type="Proteomes" id="UP000800092">
    <property type="component" value="Unassembled WGS sequence"/>
</dbReference>
<protein>
    <recommendedName>
        <fullName evidence="4">Pal1-domain-containing protein</fullName>
    </recommendedName>
</protein>
<accession>A0A6A6GUT2</accession>
<dbReference type="OrthoDB" id="10251048at2759"/>